<protein>
    <submittedName>
        <fullName evidence="1">Uncharacterized protein</fullName>
    </submittedName>
</protein>
<name>A0A2H9G3E3_ECOLX</name>
<keyword evidence="1" id="KW-0614">Plasmid</keyword>
<dbReference type="RefSeq" id="WP_011977758.1">
    <property type="nucleotide sequence ID" value="NZ_JANKYU010000103.1"/>
</dbReference>
<dbReference type="EMBL" id="CP026403">
    <property type="protein sequence ID" value="AUY05687.1"/>
    <property type="molecule type" value="Genomic_DNA"/>
</dbReference>
<evidence type="ECO:0000313" key="1">
    <source>
        <dbReference type="EMBL" id="AUY05687.1"/>
    </source>
</evidence>
<dbReference type="Proteomes" id="UP000239554">
    <property type="component" value="Plasmid pECO-816c"/>
</dbReference>
<accession>A0A2H9G3E3</accession>
<proteinExistence type="predicted"/>
<sequence>MVTGKIKKIGTVTFSKNPLVTLYISGSNEGLKFIFENTDYNNDKVAKLNVGDTVIIAGWNARPGTFEGIFLDDSQIMTGMISKKKRQMLAVNGGVYDREICLK</sequence>
<dbReference type="AlphaFoldDB" id="A0A2H9G3E3"/>
<organism evidence="1 2">
    <name type="scientific">Escherichia coli</name>
    <dbReference type="NCBI Taxonomy" id="562"/>
    <lineage>
        <taxon>Bacteria</taxon>
        <taxon>Pseudomonadati</taxon>
        <taxon>Pseudomonadota</taxon>
        <taxon>Gammaproteobacteria</taxon>
        <taxon>Enterobacterales</taxon>
        <taxon>Enterobacteriaceae</taxon>
        <taxon>Escherichia</taxon>
    </lineage>
</organism>
<gene>
    <name evidence="1" type="ORF">C3F40_29190</name>
</gene>
<geneLocation type="plasmid" evidence="2">
    <name>peco-816c</name>
</geneLocation>
<evidence type="ECO:0000313" key="2">
    <source>
        <dbReference type="Proteomes" id="UP000239554"/>
    </source>
</evidence>
<reference evidence="1 2" key="1">
    <citation type="journal article" date="2018" name="MBio">
        <title>Genomic Analysis of Hospital Plumbing Reveals Diverse Reservoir of Bacterial Plasmids Conferring Carbapenem Resistance.</title>
        <authorList>
            <consortium name="NISC Comparative Sequencing Program"/>
            <person name="Weingarten R.A."/>
            <person name="Johnson R.C."/>
            <person name="Conlan S."/>
            <person name="Ramsburg A.M."/>
            <person name="Dekker J.P."/>
            <person name="Lau A.F."/>
            <person name="Khil P."/>
            <person name="Odom R.T."/>
            <person name="Deming C."/>
            <person name="Park M."/>
            <person name="Thomas P.J."/>
            <person name="Henderson D.K."/>
            <person name="Palmore T.N."/>
            <person name="Segre J.A."/>
            <person name="Frank K.M."/>
        </authorList>
    </citation>
    <scope>NUCLEOTIDE SEQUENCE [LARGE SCALE GENOMIC DNA]</scope>
    <source>
        <strain evidence="1 2">ECONIH4</strain>
        <plasmid evidence="2">peco-816c</plasmid>
    </source>
</reference>